<gene>
    <name evidence="10" type="ORF">IV41_GL001490</name>
</gene>
<feature type="domain" description="Glycosyl hydrolase family 36 C-terminal" evidence="8">
    <location>
        <begin position="653"/>
        <end position="729"/>
    </location>
</feature>
<dbReference type="PANTHER" id="PTHR43053:SF3">
    <property type="entry name" value="ALPHA-GALACTOSIDASE C-RELATED"/>
    <property type="match status" value="1"/>
</dbReference>
<feature type="domain" description="Glycosyl hydrolase family 36 N-terminal" evidence="9">
    <location>
        <begin position="34"/>
        <end position="289"/>
    </location>
</feature>
<evidence type="ECO:0000313" key="11">
    <source>
        <dbReference type="Proteomes" id="UP000051639"/>
    </source>
</evidence>
<evidence type="ECO:0000256" key="3">
    <source>
        <dbReference type="ARBA" id="ARBA00012755"/>
    </source>
</evidence>
<keyword evidence="11" id="KW-1185">Reference proteome</keyword>
<dbReference type="InterPro" id="IPR013785">
    <property type="entry name" value="Aldolase_TIM"/>
</dbReference>
<evidence type="ECO:0000256" key="1">
    <source>
        <dbReference type="ARBA" id="ARBA00001255"/>
    </source>
</evidence>
<dbReference type="GO" id="GO:0004557">
    <property type="term" value="F:alpha-galactosidase activity"/>
    <property type="evidence" value="ECO:0007669"/>
    <property type="project" value="UniProtKB-UniRule"/>
</dbReference>
<dbReference type="Gene3D" id="2.70.98.60">
    <property type="entry name" value="alpha-galactosidase from lactobacil brevis"/>
    <property type="match status" value="1"/>
</dbReference>
<comment type="catalytic activity">
    <reaction evidence="1 6">
        <text>Hydrolysis of terminal, non-reducing alpha-D-galactose residues in alpha-D-galactosides, including galactose oligosaccharides, galactomannans and galactolipids.</text>
        <dbReference type="EC" id="3.2.1.22"/>
    </reaction>
</comment>
<dbReference type="InterPro" id="IPR017853">
    <property type="entry name" value="GH"/>
</dbReference>
<protein>
    <recommendedName>
        <fullName evidence="3 6">Alpha-galactosidase</fullName>
        <ecNumber evidence="3 6">3.2.1.22</ecNumber>
    </recommendedName>
</protein>
<dbReference type="AlphaFoldDB" id="A0A0R2H0Y9"/>
<dbReference type="SUPFAM" id="SSF51445">
    <property type="entry name" value="(Trans)glycosidases"/>
    <property type="match status" value="1"/>
</dbReference>
<dbReference type="EMBL" id="JQBA01000044">
    <property type="protein sequence ID" value="KRN43644.1"/>
    <property type="molecule type" value="Genomic_DNA"/>
</dbReference>
<dbReference type="InterPro" id="IPR002252">
    <property type="entry name" value="Glyco_hydro_36"/>
</dbReference>
<dbReference type="InterPro" id="IPR038417">
    <property type="entry name" value="Alpga-gal_N_sf"/>
</dbReference>
<evidence type="ECO:0000313" key="10">
    <source>
        <dbReference type="EMBL" id="KRN43644.1"/>
    </source>
</evidence>
<dbReference type="PATRIC" id="fig|148604.4.peg.1528"/>
<feature type="active site" description="Nucleophile" evidence="7">
    <location>
        <position position="482"/>
    </location>
</feature>
<proteinExistence type="inferred from homology"/>
<keyword evidence="5 6" id="KW-0326">Glycosidase</keyword>
<dbReference type="Pfam" id="PF02065">
    <property type="entry name" value="Melibiase"/>
    <property type="match status" value="1"/>
</dbReference>
<dbReference type="Gene3D" id="3.20.20.70">
    <property type="entry name" value="Aldolase class I"/>
    <property type="match status" value="1"/>
</dbReference>
<dbReference type="PRINTS" id="PR00743">
    <property type="entry name" value="GLHYDRLASE36"/>
</dbReference>
<comment type="similarity">
    <text evidence="2">Belongs to the glycosyl hydrolase 36 family.</text>
</comment>
<evidence type="ECO:0000259" key="9">
    <source>
        <dbReference type="Pfam" id="PF16875"/>
    </source>
</evidence>
<evidence type="ECO:0000256" key="6">
    <source>
        <dbReference type="PIRNR" id="PIRNR005536"/>
    </source>
</evidence>
<dbReference type="CDD" id="cd14791">
    <property type="entry name" value="GH36"/>
    <property type="match status" value="1"/>
</dbReference>
<name>A0A0R2H0Y9_9LACO</name>
<dbReference type="PIRSF" id="PIRSF005536">
    <property type="entry name" value="Agal"/>
    <property type="match status" value="1"/>
</dbReference>
<dbReference type="Proteomes" id="UP000051639">
    <property type="component" value="Unassembled WGS sequence"/>
</dbReference>
<dbReference type="InterPro" id="IPR031705">
    <property type="entry name" value="Glyco_hydro_36_C"/>
</dbReference>
<keyword evidence="4 6" id="KW-0378">Hydrolase</keyword>
<evidence type="ECO:0000256" key="5">
    <source>
        <dbReference type="ARBA" id="ARBA00023295"/>
    </source>
</evidence>
<dbReference type="PANTHER" id="PTHR43053">
    <property type="entry name" value="GLYCOSIDASE FAMILY 31"/>
    <property type="match status" value="1"/>
</dbReference>
<dbReference type="EC" id="3.2.1.22" evidence="3 6"/>
<dbReference type="GO" id="GO:0016052">
    <property type="term" value="P:carbohydrate catabolic process"/>
    <property type="evidence" value="ECO:0007669"/>
    <property type="project" value="InterPro"/>
</dbReference>
<comment type="caution">
    <text evidence="10">The sequence shown here is derived from an EMBL/GenBank/DDBJ whole genome shotgun (WGS) entry which is preliminary data.</text>
</comment>
<dbReference type="Pfam" id="PF16875">
    <property type="entry name" value="Glyco_hydro_36N"/>
    <property type="match status" value="1"/>
</dbReference>
<dbReference type="Gene3D" id="2.60.40.1180">
    <property type="entry name" value="Golgi alpha-mannosidase II"/>
    <property type="match status" value="1"/>
</dbReference>
<dbReference type="PROSITE" id="PS00512">
    <property type="entry name" value="ALPHA_GALACTOSIDASE"/>
    <property type="match status" value="1"/>
</dbReference>
<feature type="active site" description="Proton donor" evidence="7">
    <location>
        <position position="552"/>
    </location>
</feature>
<sequence length="732" mass="82316">MMETLITFDEKQKVFHLSNGQISYLFSVEAGATLSHLYFGQAVKAYHGQLRYPRLDRGFSGNLPGSKDRTFSRDSVPEEYSSAGEMNFRTLASVVRQADGANALMLKYVGYEITPGKPKLTGLPAAYVENDDEAQTLTVTLQDEKSQVEFKLAYTIYRDYPIITRSVQVVNHGEAKVKLEKVASMQLDFVGRDLDVISLPGAHVRERQITRTRVTPGIHQYSSIRGSSSHQMNPFVALVDPATTEFSGEAYGFALVYSGNHAFEVEKDQFGQTRLTAGINDFNFNWELQPGASFQAPEVLLTYSSHGLNGMSQGFHHLIQERVVRSKFKHAQRPIVVNNWEATYFDFDEAKLQTIVDEAQNLGIEMFVLDDGWFGHRSNDDSSLGDWQVFAKKFPHGLKHFADYVHGKGLKFGLWFEPEMISYDSDLYRNHPDYLMQVPGREPSPARDQYILDLSRQEVVDNIFEQVKAILTANDVDYVKWDMNRHLSDIYSVGLPPERQGEVYHRYMLGVYQLMDRLTSAFPDVLFEGCSGGGGRFDAGLAYYMPQSWTSDNTDAVARLGIQAGTSLVYPPSLMTAHVSAVPNGQTGRTTSFATRGAVAMSAVFGYELDLTKLTTEEKQAVKEQIGKYQEVRDLVVNGDFFRLKDPGAGNEVAWMFVAKDQSEALVMDCQLLAEAQPFFTKTKLVGLDPNRKYQNVATKEIFGGDELMHLGYYNPVVKEDFVARLTHFKAL</sequence>
<dbReference type="InterPro" id="IPR000111">
    <property type="entry name" value="Glyco_hydro_27/36_CS"/>
</dbReference>
<evidence type="ECO:0000256" key="4">
    <source>
        <dbReference type="ARBA" id="ARBA00022801"/>
    </source>
</evidence>
<dbReference type="Pfam" id="PF16874">
    <property type="entry name" value="Glyco_hydro_36C"/>
    <property type="match status" value="1"/>
</dbReference>
<dbReference type="InterPro" id="IPR013780">
    <property type="entry name" value="Glyco_hydro_b"/>
</dbReference>
<evidence type="ECO:0000256" key="7">
    <source>
        <dbReference type="PIRSR" id="PIRSR005536-1"/>
    </source>
</evidence>
<evidence type="ECO:0000256" key="2">
    <source>
        <dbReference type="ARBA" id="ARBA00006202"/>
    </source>
</evidence>
<evidence type="ECO:0000259" key="8">
    <source>
        <dbReference type="Pfam" id="PF16874"/>
    </source>
</evidence>
<organism evidence="10 11">
    <name type="scientific">Limosilactobacillus ingluviei</name>
    <dbReference type="NCBI Taxonomy" id="148604"/>
    <lineage>
        <taxon>Bacteria</taxon>
        <taxon>Bacillati</taxon>
        <taxon>Bacillota</taxon>
        <taxon>Bacilli</taxon>
        <taxon>Lactobacillales</taxon>
        <taxon>Lactobacillaceae</taxon>
        <taxon>Limosilactobacillus</taxon>
    </lineage>
</organism>
<dbReference type="InterPro" id="IPR050985">
    <property type="entry name" value="Alpha-glycosidase_related"/>
</dbReference>
<dbReference type="InterPro" id="IPR031704">
    <property type="entry name" value="Glyco_hydro_36_N"/>
</dbReference>
<dbReference type="FunFam" id="3.20.20.70:FF:000118">
    <property type="entry name" value="Alpha-galactosidase"/>
    <property type="match status" value="1"/>
</dbReference>
<accession>A0A0R2H0Y9</accession>
<reference evidence="10 11" key="1">
    <citation type="journal article" date="2015" name="Genome Announc.">
        <title>Expanding the biotechnology potential of lactobacilli through comparative genomics of 213 strains and associated genera.</title>
        <authorList>
            <person name="Sun Z."/>
            <person name="Harris H.M."/>
            <person name="McCann A."/>
            <person name="Guo C."/>
            <person name="Argimon S."/>
            <person name="Zhang W."/>
            <person name="Yang X."/>
            <person name="Jeffery I.B."/>
            <person name="Cooney J.C."/>
            <person name="Kagawa T.F."/>
            <person name="Liu W."/>
            <person name="Song Y."/>
            <person name="Salvetti E."/>
            <person name="Wrobel A."/>
            <person name="Rasinkangas P."/>
            <person name="Parkhill J."/>
            <person name="Rea M.C."/>
            <person name="O'Sullivan O."/>
            <person name="Ritari J."/>
            <person name="Douillard F.P."/>
            <person name="Paul Ross R."/>
            <person name="Yang R."/>
            <person name="Briner A.E."/>
            <person name="Felis G.E."/>
            <person name="de Vos W.M."/>
            <person name="Barrangou R."/>
            <person name="Klaenhammer T.R."/>
            <person name="Caufield P.W."/>
            <person name="Cui Y."/>
            <person name="Zhang H."/>
            <person name="O'Toole P.W."/>
        </authorList>
    </citation>
    <scope>NUCLEOTIDE SEQUENCE [LARGE SCALE GENOMIC DNA]</scope>
    <source>
        <strain evidence="10 11">DSM 14792</strain>
    </source>
</reference>